<dbReference type="InterPro" id="IPR036291">
    <property type="entry name" value="NAD(P)-bd_dom_sf"/>
</dbReference>
<evidence type="ECO:0000256" key="6">
    <source>
        <dbReference type="ARBA" id="ARBA00022655"/>
    </source>
</evidence>
<dbReference type="InterPro" id="IPR013332">
    <property type="entry name" value="KPR_N"/>
</dbReference>
<comment type="similarity">
    <text evidence="3 11">Belongs to the ketopantoate reductase family.</text>
</comment>
<evidence type="ECO:0000313" key="14">
    <source>
        <dbReference type="EMBL" id="MDQ0206456.1"/>
    </source>
</evidence>
<keyword evidence="8 11" id="KW-0560">Oxidoreductase</keyword>
<dbReference type="Pfam" id="PF02558">
    <property type="entry name" value="ApbA"/>
    <property type="match status" value="1"/>
</dbReference>
<dbReference type="RefSeq" id="WP_306980880.1">
    <property type="nucleotide sequence ID" value="NZ_JAUSUA010000001.1"/>
</dbReference>
<evidence type="ECO:0000256" key="9">
    <source>
        <dbReference type="ARBA" id="ARBA00032024"/>
    </source>
</evidence>
<keyword evidence="7 11" id="KW-0521">NADP</keyword>
<name>A0ABT9YFG2_9BACI</name>
<sequence length="300" mass="33810">MKSMIIGGGSIGLLMAAYIHQAGVDVCLCTRTSKQADALNADGVTLHAEGITKNMSIHSIQLDQAPIEEADMLVFAVKSYDLHTVMKQIAPKLKQHQVLLFLQNGMTHVEEASQLENPSIGIGTLSHGALRESATVVRHTGVGELRWANYHKSSSFLTEMMTQMNQEDFVVKEENSWQEVLWSKLLVNVCINPLTALTGVKNGDILASVELKQMMRNVFEEAIQLHPRNPDYIIQWEKVLQVCKQTSQNQSSMLVDLRNKRRTERDSILGYLVRLAQSRNVSIPFIQFLDQAIREREHNF</sequence>
<keyword evidence="15" id="KW-1185">Reference proteome</keyword>
<organism evidence="14 15">
    <name type="scientific">Alkalicoccobacillus murimartini</name>
    <dbReference type="NCBI Taxonomy" id="171685"/>
    <lineage>
        <taxon>Bacteria</taxon>
        <taxon>Bacillati</taxon>
        <taxon>Bacillota</taxon>
        <taxon>Bacilli</taxon>
        <taxon>Bacillales</taxon>
        <taxon>Bacillaceae</taxon>
        <taxon>Alkalicoccobacillus</taxon>
    </lineage>
</organism>
<dbReference type="SUPFAM" id="SSF51735">
    <property type="entry name" value="NAD(P)-binding Rossmann-fold domains"/>
    <property type="match status" value="1"/>
</dbReference>
<dbReference type="GO" id="GO:0008677">
    <property type="term" value="F:2-dehydropantoate 2-reductase activity"/>
    <property type="evidence" value="ECO:0007669"/>
    <property type="project" value="UniProtKB-EC"/>
</dbReference>
<dbReference type="SUPFAM" id="SSF48179">
    <property type="entry name" value="6-phosphogluconate dehydrogenase C-terminal domain-like"/>
    <property type="match status" value="1"/>
</dbReference>
<evidence type="ECO:0000256" key="7">
    <source>
        <dbReference type="ARBA" id="ARBA00022857"/>
    </source>
</evidence>
<evidence type="ECO:0000256" key="4">
    <source>
        <dbReference type="ARBA" id="ARBA00013014"/>
    </source>
</evidence>
<dbReference type="NCBIfam" id="TIGR00745">
    <property type="entry name" value="apbA_panE"/>
    <property type="match status" value="1"/>
</dbReference>
<comment type="function">
    <text evidence="1 11">Catalyzes the NADPH-dependent reduction of ketopantoate into pantoic acid.</text>
</comment>
<feature type="domain" description="Ketopantoate reductase C-terminal" evidence="13">
    <location>
        <begin position="177"/>
        <end position="296"/>
    </location>
</feature>
<dbReference type="InterPro" id="IPR003710">
    <property type="entry name" value="ApbA"/>
</dbReference>
<dbReference type="InterPro" id="IPR013328">
    <property type="entry name" value="6PGD_dom2"/>
</dbReference>
<dbReference type="InterPro" id="IPR008927">
    <property type="entry name" value="6-PGluconate_DH-like_C_sf"/>
</dbReference>
<evidence type="ECO:0000256" key="8">
    <source>
        <dbReference type="ARBA" id="ARBA00023002"/>
    </source>
</evidence>
<comment type="pathway">
    <text evidence="2 11">Cofactor biosynthesis; (R)-pantothenate biosynthesis; (R)-pantoate from 3-methyl-2-oxobutanoate: step 2/2.</text>
</comment>
<dbReference type="PANTHER" id="PTHR43765:SF2">
    <property type="entry name" value="2-DEHYDROPANTOATE 2-REDUCTASE"/>
    <property type="match status" value="1"/>
</dbReference>
<evidence type="ECO:0000256" key="5">
    <source>
        <dbReference type="ARBA" id="ARBA00019465"/>
    </source>
</evidence>
<dbReference type="Pfam" id="PF08546">
    <property type="entry name" value="ApbA_C"/>
    <property type="match status" value="1"/>
</dbReference>
<dbReference type="Proteomes" id="UP001225034">
    <property type="component" value="Unassembled WGS sequence"/>
</dbReference>
<comment type="catalytic activity">
    <reaction evidence="10 11">
        <text>(R)-pantoate + NADP(+) = 2-dehydropantoate + NADPH + H(+)</text>
        <dbReference type="Rhea" id="RHEA:16233"/>
        <dbReference type="ChEBI" id="CHEBI:11561"/>
        <dbReference type="ChEBI" id="CHEBI:15378"/>
        <dbReference type="ChEBI" id="CHEBI:15980"/>
        <dbReference type="ChEBI" id="CHEBI:57783"/>
        <dbReference type="ChEBI" id="CHEBI:58349"/>
        <dbReference type="EC" id="1.1.1.169"/>
    </reaction>
</comment>
<evidence type="ECO:0000259" key="12">
    <source>
        <dbReference type="Pfam" id="PF02558"/>
    </source>
</evidence>
<feature type="domain" description="Ketopantoate reductase N-terminal" evidence="12">
    <location>
        <begin position="4"/>
        <end position="149"/>
    </location>
</feature>
<evidence type="ECO:0000313" key="15">
    <source>
        <dbReference type="Proteomes" id="UP001225034"/>
    </source>
</evidence>
<protein>
    <recommendedName>
        <fullName evidence="5 11">2-dehydropantoate 2-reductase</fullName>
        <ecNumber evidence="4 11">1.1.1.169</ecNumber>
    </recommendedName>
    <alternativeName>
        <fullName evidence="9 11">Ketopantoate reductase</fullName>
    </alternativeName>
</protein>
<evidence type="ECO:0000256" key="11">
    <source>
        <dbReference type="RuleBase" id="RU362068"/>
    </source>
</evidence>
<dbReference type="PANTHER" id="PTHR43765">
    <property type="entry name" value="2-DEHYDROPANTOATE 2-REDUCTASE-RELATED"/>
    <property type="match status" value="1"/>
</dbReference>
<proteinExistence type="inferred from homology"/>
<dbReference type="InterPro" id="IPR013752">
    <property type="entry name" value="KPA_reductase"/>
</dbReference>
<evidence type="ECO:0000256" key="2">
    <source>
        <dbReference type="ARBA" id="ARBA00004994"/>
    </source>
</evidence>
<evidence type="ECO:0000256" key="1">
    <source>
        <dbReference type="ARBA" id="ARBA00002919"/>
    </source>
</evidence>
<evidence type="ECO:0000256" key="10">
    <source>
        <dbReference type="ARBA" id="ARBA00048793"/>
    </source>
</evidence>
<dbReference type="InterPro" id="IPR050838">
    <property type="entry name" value="Ketopantoate_reductase"/>
</dbReference>
<dbReference type="Gene3D" id="1.10.1040.10">
    <property type="entry name" value="N-(1-d-carboxylethyl)-l-norvaline Dehydrogenase, domain 2"/>
    <property type="match status" value="1"/>
</dbReference>
<comment type="caution">
    <text evidence="14">The sequence shown here is derived from an EMBL/GenBank/DDBJ whole genome shotgun (WGS) entry which is preliminary data.</text>
</comment>
<dbReference type="Gene3D" id="3.40.50.720">
    <property type="entry name" value="NAD(P)-binding Rossmann-like Domain"/>
    <property type="match status" value="1"/>
</dbReference>
<keyword evidence="6 11" id="KW-0566">Pantothenate biosynthesis</keyword>
<evidence type="ECO:0000256" key="3">
    <source>
        <dbReference type="ARBA" id="ARBA00007870"/>
    </source>
</evidence>
<reference evidence="14 15" key="1">
    <citation type="submission" date="2023-07" db="EMBL/GenBank/DDBJ databases">
        <title>Genomic Encyclopedia of Type Strains, Phase IV (KMG-IV): sequencing the most valuable type-strain genomes for metagenomic binning, comparative biology and taxonomic classification.</title>
        <authorList>
            <person name="Goeker M."/>
        </authorList>
    </citation>
    <scope>NUCLEOTIDE SEQUENCE [LARGE SCALE GENOMIC DNA]</scope>
    <source>
        <strain evidence="14 15">DSM 19154</strain>
    </source>
</reference>
<accession>A0ABT9YFG2</accession>
<dbReference type="EMBL" id="JAUSUA010000001">
    <property type="protein sequence ID" value="MDQ0206456.1"/>
    <property type="molecule type" value="Genomic_DNA"/>
</dbReference>
<gene>
    <name evidence="14" type="ORF">J2S05_001230</name>
</gene>
<dbReference type="EC" id="1.1.1.169" evidence="4 11"/>
<evidence type="ECO:0000259" key="13">
    <source>
        <dbReference type="Pfam" id="PF08546"/>
    </source>
</evidence>